<reference evidence="4 5" key="1">
    <citation type="submission" date="2020-08" db="EMBL/GenBank/DDBJ databases">
        <title>A Genomic Blueprint of the Chicken Gut Microbiome.</title>
        <authorList>
            <person name="Gilroy R."/>
            <person name="Ravi A."/>
            <person name="Getino M."/>
            <person name="Pursley I."/>
            <person name="Horton D.L."/>
            <person name="Alikhan N.-F."/>
            <person name="Baker D."/>
            <person name="Gharbi K."/>
            <person name="Hall N."/>
            <person name="Watson M."/>
            <person name="Adriaenssens E.M."/>
            <person name="Foster-Nyarko E."/>
            <person name="Jarju S."/>
            <person name="Secka A."/>
            <person name="Antonio M."/>
            <person name="Oren A."/>
            <person name="Chaudhuri R."/>
            <person name="La Ragione R.M."/>
            <person name="Hildebrand F."/>
            <person name="Pallen M.J."/>
        </authorList>
    </citation>
    <scope>NUCLEOTIDE SEQUENCE [LARGE SCALE GENOMIC DNA]</scope>
    <source>
        <strain evidence="4 5">Sa2BVA9</strain>
    </source>
</reference>
<dbReference type="PANTHER" id="PTHR43420">
    <property type="entry name" value="ACETYLTRANSFERASE"/>
    <property type="match status" value="1"/>
</dbReference>
<accession>A0ABR8T4Q5</accession>
<evidence type="ECO:0000313" key="5">
    <source>
        <dbReference type="Proteomes" id="UP000608071"/>
    </source>
</evidence>
<dbReference type="PANTHER" id="PTHR43420:SF12">
    <property type="entry name" value="N-ACETYLTRANSFERASE DOMAIN-CONTAINING PROTEIN"/>
    <property type="match status" value="1"/>
</dbReference>
<proteinExistence type="predicted"/>
<evidence type="ECO:0000256" key="2">
    <source>
        <dbReference type="ARBA" id="ARBA00023315"/>
    </source>
</evidence>
<dbReference type="Proteomes" id="UP000608071">
    <property type="component" value="Unassembled WGS sequence"/>
</dbReference>
<sequence length="325" mass="37407">MRPIVLKPYKDSCHELVVQLYLAVTAKYKHAIFWWPGPEENHDNVYCAFDGEILVGKGQVEIITIQSQDETGEYEGTKDGTVDSYHQIYMNIKIRPEVSNQEEVFQLLYGALYERALVLAQDLPKTHSVQLCVGNHQAEEENSALFEKRDFTPMYRQYEMEKELNSVQEAPDLHIPELQFIQTALESSDEELRYLRTESTIWPEYPLGLHRLRQLKGRTDFTSFAALDPDGQLIASVMVCQENEKSGSIEEVFVVPAWRKKGIATYLIRYGLQYLQEKGYTAARLNVQTKNEKALELYQSLGFTISGEEHRYGKDLIKIESLSHG</sequence>
<comment type="caution">
    <text evidence="4">The sequence shown here is derived from an EMBL/GenBank/DDBJ whole genome shotgun (WGS) entry which is preliminary data.</text>
</comment>
<dbReference type="Gene3D" id="3.40.630.30">
    <property type="match status" value="1"/>
</dbReference>
<keyword evidence="2" id="KW-0012">Acyltransferase</keyword>
<dbReference type="InterPro" id="IPR000182">
    <property type="entry name" value="GNAT_dom"/>
</dbReference>
<name>A0ABR8T4Q5_9BACL</name>
<protein>
    <submittedName>
        <fullName evidence="4">GNAT family N-acetyltransferase</fullName>
    </submittedName>
</protein>
<evidence type="ECO:0000256" key="1">
    <source>
        <dbReference type="ARBA" id="ARBA00022679"/>
    </source>
</evidence>
<keyword evidence="1" id="KW-0808">Transferase</keyword>
<keyword evidence="5" id="KW-1185">Reference proteome</keyword>
<gene>
    <name evidence="4" type="ORF">H9647_21945</name>
</gene>
<evidence type="ECO:0000313" key="4">
    <source>
        <dbReference type="EMBL" id="MBD7970731.1"/>
    </source>
</evidence>
<dbReference type="RefSeq" id="WP_191804101.1">
    <property type="nucleotide sequence ID" value="NZ_JACSQL010000015.1"/>
</dbReference>
<dbReference type="CDD" id="cd04301">
    <property type="entry name" value="NAT_SF"/>
    <property type="match status" value="1"/>
</dbReference>
<dbReference type="InterPro" id="IPR050680">
    <property type="entry name" value="YpeA/RimI_acetyltransf"/>
</dbReference>
<feature type="domain" description="N-acetyltransferase" evidence="3">
    <location>
        <begin position="179"/>
        <end position="323"/>
    </location>
</feature>
<dbReference type="SUPFAM" id="SSF55729">
    <property type="entry name" value="Acyl-CoA N-acyltransferases (Nat)"/>
    <property type="match status" value="1"/>
</dbReference>
<dbReference type="PROSITE" id="PS51186">
    <property type="entry name" value="GNAT"/>
    <property type="match status" value="1"/>
</dbReference>
<organism evidence="4 5">
    <name type="scientific">Paenibacillus gallinarum</name>
    <dbReference type="NCBI Taxonomy" id="2762232"/>
    <lineage>
        <taxon>Bacteria</taxon>
        <taxon>Bacillati</taxon>
        <taxon>Bacillota</taxon>
        <taxon>Bacilli</taxon>
        <taxon>Bacillales</taxon>
        <taxon>Paenibacillaceae</taxon>
        <taxon>Paenibacillus</taxon>
    </lineage>
</organism>
<evidence type="ECO:0000259" key="3">
    <source>
        <dbReference type="PROSITE" id="PS51186"/>
    </source>
</evidence>
<dbReference type="InterPro" id="IPR016181">
    <property type="entry name" value="Acyl_CoA_acyltransferase"/>
</dbReference>
<dbReference type="EMBL" id="JACSQL010000015">
    <property type="protein sequence ID" value="MBD7970731.1"/>
    <property type="molecule type" value="Genomic_DNA"/>
</dbReference>
<dbReference type="Pfam" id="PF00583">
    <property type="entry name" value="Acetyltransf_1"/>
    <property type="match status" value="1"/>
</dbReference>